<proteinExistence type="predicted"/>
<feature type="region of interest" description="Disordered" evidence="2">
    <location>
        <begin position="179"/>
        <end position="209"/>
    </location>
</feature>
<keyword evidence="1" id="KW-0175">Coiled coil</keyword>
<feature type="region of interest" description="Disordered" evidence="2">
    <location>
        <begin position="306"/>
        <end position="331"/>
    </location>
</feature>
<evidence type="ECO:0000313" key="4">
    <source>
        <dbReference type="Proteomes" id="UP000075884"/>
    </source>
</evidence>
<dbReference type="EnsemblMetazoa" id="ADIR009199-RA">
    <property type="protein sequence ID" value="ADIR009199-PA"/>
    <property type="gene ID" value="ADIR009199"/>
</dbReference>
<feature type="region of interest" description="Disordered" evidence="2">
    <location>
        <begin position="146"/>
        <end position="166"/>
    </location>
</feature>
<evidence type="ECO:0000256" key="1">
    <source>
        <dbReference type="SAM" id="Coils"/>
    </source>
</evidence>
<feature type="compositionally biased region" description="Basic and acidic residues" evidence="2">
    <location>
        <begin position="198"/>
        <end position="209"/>
    </location>
</feature>
<feature type="compositionally biased region" description="Polar residues" evidence="2">
    <location>
        <begin position="183"/>
        <end position="196"/>
    </location>
</feature>
<dbReference type="AlphaFoldDB" id="A0A182NNG4"/>
<keyword evidence="4" id="KW-1185">Reference proteome</keyword>
<protein>
    <submittedName>
        <fullName evidence="3">Uncharacterized protein</fullName>
    </submittedName>
</protein>
<dbReference type="Proteomes" id="UP000075884">
    <property type="component" value="Unassembled WGS sequence"/>
</dbReference>
<reference evidence="3" key="2">
    <citation type="submission" date="2020-05" db="UniProtKB">
        <authorList>
            <consortium name="EnsemblMetazoa"/>
        </authorList>
    </citation>
    <scope>IDENTIFICATION</scope>
    <source>
        <strain evidence="3">WRAIR2</strain>
    </source>
</reference>
<evidence type="ECO:0000313" key="3">
    <source>
        <dbReference type="EnsemblMetazoa" id="ADIR009199-PA"/>
    </source>
</evidence>
<sequence>MVNLYNLLVKYSHFSKIDDDIFVYIDRILENVCELHKRQQRAESELKILEKQIAEKQKRATILDCKSPSSPVKKRKAQSLESPRMAYKENVSALEDSTIFPYKSDPEVTMETPVEFEQNILDSEEPLFALTQSPPQREALLPRNEIAPRPSPLSLSPQRNKIGRKSPGKIIRNSRFSRSFISPHTNGTPTATGKWTSKSKEEKLTPSKERTPVGVKRFFSLMDGNDSFRQTKLNFFDPNKSSPKSEPEQMVNDTLFSDFIVPTPPSVSNKSKFLKSLRMKKQSTLVTNQRDGETVEKTPPTAASVFAIGGKGHTPISRNIDDDDAANNDIDQTFCPGVESISKGTNDKPIKIKQEPVSQQRHQQALNHQTNNSSGRRYQQRQPQTSEDTDASEVILLPAASQQSVISVFDSQQENKQFMSALSEERTKRIEATGLKTSPTAKDNARW</sequence>
<feature type="compositionally biased region" description="Polar residues" evidence="2">
    <location>
        <begin position="356"/>
        <end position="386"/>
    </location>
</feature>
<name>A0A182NNG4_9DIPT</name>
<accession>A0A182NNG4</accession>
<organism evidence="3 4">
    <name type="scientific">Anopheles dirus</name>
    <dbReference type="NCBI Taxonomy" id="7168"/>
    <lineage>
        <taxon>Eukaryota</taxon>
        <taxon>Metazoa</taxon>
        <taxon>Ecdysozoa</taxon>
        <taxon>Arthropoda</taxon>
        <taxon>Hexapoda</taxon>
        <taxon>Insecta</taxon>
        <taxon>Pterygota</taxon>
        <taxon>Neoptera</taxon>
        <taxon>Endopterygota</taxon>
        <taxon>Diptera</taxon>
        <taxon>Nematocera</taxon>
        <taxon>Culicoidea</taxon>
        <taxon>Culicidae</taxon>
        <taxon>Anophelinae</taxon>
        <taxon>Anopheles</taxon>
    </lineage>
</organism>
<reference evidence="4" key="1">
    <citation type="submission" date="2013-03" db="EMBL/GenBank/DDBJ databases">
        <title>The Genome Sequence of Anopheles dirus WRAIR2.</title>
        <authorList>
            <consortium name="The Broad Institute Genomics Platform"/>
            <person name="Neafsey D.E."/>
            <person name="Walton C."/>
            <person name="Walker B."/>
            <person name="Young S.K."/>
            <person name="Zeng Q."/>
            <person name="Gargeya S."/>
            <person name="Fitzgerald M."/>
            <person name="Haas B."/>
            <person name="Abouelleil A."/>
            <person name="Allen A.W."/>
            <person name="Alvarado L."/>
            <person name="Arachchi H.M."/>
            <person name="Berlin A.M."/>
            <person name="Chapman S.B."/>
            <person name="Gainer-Dewar J."/>
            <person name="Goldberg J."/>
            <person name="Griggs A."/>
            <person name="Gujja S."/>
            <person name="Hansen M."/>
            <person name="Howarth C."/>
            <person name="Imamovic A."/>
            <person name="Ireland A."/>
            <person name="Larimer J."/>
            <person name="McCowan C."/>
            <person name="Murphy C."/>
            <person name="Pearson M."/>
            <person name="Poon T.W."/>
            <person name="Priest M."/>
            <person name="Roberts A."/>
            <person name="Saif S."/>
            <person name="Shea T."/>
            <person name="Sisk P."/>
            <person name="Sykes S."/>
            <person name="Wortman J."/>
            <person name="Nusbaum C."/>
            <person name="Birren B."/>
        </authorList>
    </citation>
    <scope>NUCLEOTIDE SEQUENCE [LARGE SCALE GENOMIC DNA]</scope>
    <source>
        <strain evidence="4">WRAIR2</strain>
    </source>
</reference>
<dbReference type="VEuPathDB" id="VectorBase:ADIR009199"/>
<feature type="region of interest" description="Disordered" evidence="2">
    <location>
        <begin position="355"/>
        <end position="390"/>
    </location>
</feature>
<evidence type="ECO:0000256" key="2">
    <source>
        <dbReference type="SAM" id="MobiDB-lite"/>
    </source>
</evidence>
<feature type="coiled-coil region" evidence="1">
    <location>
        <begin position="39"/>
        <end position="66"/>
    </location>
</feature>